<evidence type="ECO:0000313" key="1">
    <source>
        <dbReference type="EMBL" id="CAK9058335.1"/>
    </source>
</evidence>
<dbReference type="InterPro" id="IPR016024">
    <property type="entry name" value="ARM-type_fold"/>
</dbReference>
<proteinExistence type="predicted"/>
<reference evidence="1 2" key="1">
    <citation type="submission" date="2024-02" db="EMBL/GenBank/DDBJ databases">
        <authorList>
            <person name="Chen Y."/>
            <person name="Shah S."/>
            <person name="Dougan E. K."/>
            <person name="Thang M."/>
            <person name="Chan C."/>
        </authorList>
    </citation>
    <scope>NUCLEOTIDE SEQUENCE [LARGE SCALE GENOMIC DNA]</scope>
</reference>
<name>A0ABP0N3H4_9DINO</name>
<organism evidence="1 2">
    <name type="scientific">Durusdinium trenchii</name>
    <dbReference type="NCBI Taxonomy" id="1381693"/>
    <lineage>
        <taxon>Eukaryota</taxon>
        <taxon>Sar</taxon>
        <taxon>Alveolata</taxon>
        <taxon>Dinophyceae</taxon>
        <taxon>Suessiales</taxon>
        <taxon>Symbiodiniaceae</taxon>
        <taxon>Durusdinium</taxon>
    </lineage>
</organism>
<dbReference type="InterPro" id="IPR011989">
    <property type="entry name" value="ARM-like"/>
</dbReference>
<keyword evidence="2" id="KW-1185">Reference proteome</keyword>
<protein>
    <submittedName>
        <fullName evidence="1">Uncharacterized protein</fullName>
    </submittedName>
</protein>
<dbReference type="EMBL" id="CAXAMN010021361">
    <property type="protein sequence ID" value="CAK9058335.1"/>
    <property type="molecule type" value="Genomic_DNA"/>
</dbReference>
<evidence type="ECO:0000313" key="2">
    <source>
        <dbReference type="Proteomes" id="UP001642484"/>
    </source>
</evidence>
<gene>
    <name evidence="1" type="ORF">CCMP2556_LOCUS28749</name>
</gene>
<dbReference type="SUPFAM" id="SSF48371">
    <property type="entry name" value="ARM repeat"/>
    <property type="match status" value="1"/>
</dbReference>
<dbReference type="Gene3D" id="1.25.10.10">
    <property type="entry name" value="Leucine-rich Repeat Variant"/>
    <property type="match status" value="1"/>
</dbReference>
<comment type="caution">
    <text evidence="1">The sequence shown here is derived from an EMBL/GenBank/DDBJ whole genome shotgun (WGS) entry which is preliminary data.</text>
</comment>
<sequence>MVQPADLAKQLQQRVTMFHAGDELYSGAWLADFQKSGLTAWHVCTEKLRVGPLKSCDEELLQAFCAQTLARLARTFASHFDPNSQKAARDTLEALLAVHACGQALVWKQLALALACAELWLGTWAAAASLNTTLPGNVRRELLVLPAELLFDSKALPLTDRAARQSVATSLFSSCDGVFAFLLEAQSDAEQCLRILSAWLRAVRKAQLWLPTCDTAQPLRHLAAHLPVLLAAAEAAPVQAAELAQQLAKWKSAPQEAAGILKPLLQQIMKDSTGMEVFQLPDGSSMWLLPLLQDLAEDFWPRSAVGDLDLDCEAISKQAFSLLDVTAAWESGINGLVDKVDVEASISVWHTFADTIHSAIRASESFCSASRSYSPTFSHPEKRSRRSQERWHLTSERLGQAQMVIVLFQLLVQKLLNCMRLPEIPEDEEALESLQLARETVEAALRPWAALLSNADTWMAELWGPLQELEKRLVAMTEQDEGFMSVELARDVEAVIWFFGAFCSCLPEGQTTAAQAASQAVSTLIPQLHQLDSALPPWTALLWSSVCRFGAAVNSKLPAGMEPILLEWMLDRPPANAGAPEMLEVTELPYAKALEVACQRLPDTAANSIIGEKLSMLAFGSWDPSAMIEERTLQAKALYLSALRWTMAFSPEVLCQSLVSKVVPRLSMASSAEVKNAGSTWKAKGAPWPATRLLFDTLTTLLPVNCPADESHASISIWRQALPVFEDVLLRCVVDDASEQPLKGAAEALQRAAIHAPVLLAEVLQLLTRGVQERDFSEVLLVALQEIVVAVPCPPVDPSKAAELLATAIGSATEQVLRQSQATEIPDILAAQYGLLSQAVRPSSPGTAGQGPCEDKLRPILLNQRVLIARCLSLVSLVLPDCLHQAVSTNMLRFATHLMSNEEAEPEAHAAMLKTALPAICAAVCRALAIQDFFAEPEALAEAGKLFLAAASVLPSQLPEALSAGVSQLDLSDHSKMLLEQHVQARAEWSQSQWLEQLQQIVVEWHSERDAALLELTTISVFLIFPRSSLSVFHGVAKAYKHNDLHLRPASEKDRQAIERNWMSQGKGTLEEFMAQDGKQNDIL</sequence>
<dbReference type="Proteomes" id="UP001642484">
    <property type="component" value="Unassembled WGS sequence"/>
</dbReference>
<accession>A0ABP0N3H4</accession>